<dbReference type="Pfam" id="PF00582">
    <property type="entry name" value="Usp"/>
    <property type="match status" value="1"/>
</dbReference>
<comment type="caution">
    <text evidence="2">The sequence shown here is derived from an EMBL/GenBank/DDBJ whole genome shotgun (WGS) entry which is preliminary data.</text>
</comment>
<dbReference type="PANTHER" id="PTHR46100:SF4">
    <property type="entry name" value="USPA DOMAIN-CONTAINING PROTEIN"/>
    <property type="match status" value="1"/>
</dbReference>
<dbReference type="InterPro" id="IPR006016">
    <property type="entry name" value="UspA"/>
</dbReference>
<gene>
    <name evidence="2" type="ORF">EC973_005331</name>
</gene>
<evidence type="ECO:0000313" key="2">
    <source>
        <dbReference type="EMBL" id="KAF7728936.1"/>
    </source>
</evidence>
<dbReference type="InterPro" id="IPR006015">
    <property type="entry name" value="Universal_stress_UspA"/>
</dbReference>
<reference evidence="2" key="1">
    <citation type="submission" date="2020-01" db="EMBL/GenBank/DDBJ databases">
        <title>Genome Sequencing of Three Apophysomyces-Like Fungal Strains Confirms a Novel Fungal Genus in the Mucoromycota with divergent Burkholderia-like Endosymbiotic Bacteria.</title>
        <authorList>
            <person name="Stajich J.E."/>
            <person name="Macias A.M."/>
            <person name="Carter-House D."/>
            <person name="Lovett B."/>
            <person name="Kasson L.R."/>
            <person name="Berry K."/>
            <person name="Grigoriev I."/>
            <person name="Chang Y."/>
            <person name="Spatafora J."/>
            <person name="Kasson M.T."/>
        </authorList>
    </citation>
    <scope>NUCLEOTIDE SEQUENCE</scope>
    <source>
        <strain evidence="2">NRRL A-21654</strain>
    </source>
</reference>
<sequence length="210" mass="23472">MDSLALQPLPTKFFPEPLHLDTNPNHNRTIVIAYDHTKDSDAMLAKAIRTGLVRPDDDIRICHIMNQSDYRTLFAPQSQATTADISHAEIPEDTMAFVKSALIYEIIRVLQKHGFNKVSSEVLRGDAKLSIQDYCRCVKPTYLVTGSRGNGALKRYLVGSVSDHLVRHCPCPVLVVQLTKEEIDARASFQESKNVQFAQLAAALKARKDL</sequence>
<dbReference type="Gene3D" id="3.40.50.620">
    <property type="entry name" value="HUPs"/>
    <property type="match status" value="1"/>
</dbReference>
<dbReference type="CDD" id="cd23659">
    <property type="entry name" value="USP_At3g01520-like"/>
    <property type="match status" value="1"/>
</dbReference>
<accession>A0A8H7BWC8</accession>
<evidence type="ECO:0000259" key="1">
    <source>
        <dbReference type="Pfam" id="PF00582"/>
    </source>
</evidence>
<dbReference type="EMBL" id="JABAYA010000030">
    <property type="protein sequence ID" value="KAF7728936.1"/>
    <property type="molecule type" value="Genomic_DNA"/>
</dbReference>
<dbReference type="PRINTS" id="PR01438">
    <property type="entry name" value="UNVRSLSTRESS"/>
</dbReference>
<keyword evidence="3" id="KW-1185">Reference proteome</keyword>
<dbReference type="PANTHER" id="PTHR46100">
    <property type="entry name" value="IMP2'P"/>
    <property type="match status" value="1"/>
</dbReference>
<dbReference type="Proteomes" id="UP000605846">
    <property type="component" value="Unassembled WGS sequence"/>
</dbReference>
<protein>
    <recommendedName>
        <fullName evidence="1">UspA domain-containing protein</fullName>
    </recommendedName>
</protein>
<feature type="domain" description="UspA" evidence="1">
    <location>
        <begin position="27"/>
        <end position="176"/>
    </location>
</feature>
<dbReference type="InterPro" id="IPR014729">
    <property type="entry name" value="Rossmann-like_a/b/a_fold"/>
</dbReference>
<dbReference type="OrthoDB" id="843225at2759"/>
<proteinExistence type="predicted"/>
<evidence type="ECO:0000313" key="3">
    <source>
        <dbReference type="Proteomes" id="UP000605846"/>
    </source>
</evidence>
<name>A0A8H7BWC8_9FUNG</name>
<dbReference type="SUPFAM" id="SSF52402">
    <property type="entry name" value="Adenine nucleotide alpha hydrolases-like"/>
    <property type="match status" value="1"/>
</dbReference>
<dbReference type="AlphaFoldDB" id="A0A8H7BWC8"/>
<organism evidence="2 3">
    <name type="scientific">Apophysomyces ossiformis</name>
    <dbReference type="NCBI Taxonomy" id="679940"/>
    <lineage>
        <taxon>Eukaryota</taxon>
        <taxon>Fungi</taxon>
        <taxon>Fungi incertae sedis</taxon>
        <taxon>Mucoromycota</taxon>
        <taxon>Mucoromycotina</taxon>
        <taxon>Mucoromycetes</taxon>
        <taxon>Mucorales</taxon>
        <taxon>Mucorineae</taxon>
        <taxon>Mucoraceae</taxon>
        <taxon>Apophysomyces</taxon>
    </lineage>
</organism>